<keyword evidence="3" id="KW-1185">Reference proteome</keyword>
<organism evidence="2 3">
    <name type="scientific">Symbiodinium necroappetens</name>
    <dbReference type="NCBI Taxonomy" id="1628268"/>
    <lineage>
        <taxon>Eukaryota</taxon>
        <taxon>Sar</taxon>
        <taxon>Alveolata</taxon>
        <taxon>Dinophyceae</taxon>
        <taxon>Suessiales</taxon>
        <taxon>Symbiodiniaceae</taxon>
        <taxon>Symbiodinium</taxon>
    </lineage>
</organism>
<dbReference type="OrthoDB" id="406392at2759"/>
<dbReference type="Pfam" id="PF03407">
    <property type="entry name" value="Nucleotid_trans"/>
    <property type="match status" value="1"/>
</dbReference>
<sequence>MFLKLLPFLPVCIAELDRWTNFLVFDGHYLPMAKCWFQWFEKSASSQSLQVGCMDDASCAEAELWRQNLGSKVDSVSVTNVLDHSATEATHMDVSISTGGEMKLVQPHTGHRQMIRSEHSAASGFPRSNYIQTYHKMLWDTLSQKKSVLHLDVDALWLRSPDSNLSQVLQQYPDADIIASSSTEWDPKKIADKWGFVLNVGFIMYRYTERVLRLFEDDLLSVPTDKQSCQVLLNLALDRKGCQWTGANLENRVGICGGMKVIALPHTFVSRATDFVYTPEDPSMPIIAHPDTGVLHLTGINRMEKFHEMRLCTQ</sequence>
<proteinExistence type="predicted"/>
<reference evidence="2" key="1">
    <citation type="submission" date="2021-02" db="EMBL/GenBank/DDBJ databases">
        <authorList>
            <person name="Dougan E. K."/>
            <person name="Rhodes N."/>
            <person name="Thang M."/>
            <person name="Chan C."/>
        </authorList>
    </citation>
    <scope>NUCLEOTIDE SEQUENCE</scope>
</reference>
<dbReference type="AlphaFoldDB" id="A0A813B7P2"/>
<dbReference type="EMBL" id="CAJNJA010066808">
    <property type="protein sequence ID" value="CAE7890561.1"/>
    <property type="molecule type" value="Genomic_DNA"/>
</dbReference>
<evidence type="ECO:0000313" key="2">
    <source>
        <dbReference type="EMBL" id="CAE7890561.1"/>
    </source>
</evidence>
<comment type="caution">
    <text evidence="2">The sequence shown here is derived from an EMBL/GenBank/DDBJ whole genome shotgun (WGS) entry which is preliminary data.</text>
</comment>
<accession>A0A813B7P2</accession>
<name>A0A813B7P2_9DINO</name>
<gene>
    <name evidence="2" type="ORF">SNEC2469_LOCUS29577</name>
</gene>
<evidence type="ECO:0000259" key="1">
    <source>
        <dbReference type="Pfam" id="PF03407"/>
    </source>
</evidence>
<protein>
    <recommendedName>
        <fullName evidence="1">Nucleotide-diphospho-sugar transferase domain-containing protein</fullName>
    </recommendedName>
</protein>
<feature type="domain" description="Nucleotide-diphospho-sugar transferase" evidence="1">
    <location>
        <begin position="138"/>
        <end position="277"/>
    </location>
</feature>
<evidence type="ECO:0000313" key="3">
    <source>
        <dbReference type="Proteomes" id="UP000601435"/>
    </source>
</evidence>
<dbReference type="Proteomes" id="UP000601435">
    <property type="component" value="Unassembled WGS sequence"/>
</dbReference>
<dbReference type="InterPro" id="IPR005069">
    <property type="entry name" value="Nucl-diP-sugar_transferase"/>
</dbReference>